<keyword evidence="3" id="KW-1185">Reference proteome</keyword>
<proteinExistence type="predicted"/>
<dbReference type="InterPro" id="IPR011083">
    <property type="entry name" value="Phage_tail_collar_dom"/>
</dbReference>
<feature type="domain" description="Phage tail collar" evidence="1">
    <location>
        <begin position="9"/>
        <end position="64"/>
    </location>
</feature>
<dbReference type="Pfam" id="PF07484">
    <property type="entry name" value="Collar"/>
    <property type="match status" value="1"/>
</dbReference>
<organism evidence="2 3">
    <name type="scientific">Nocardioides malaquae</name>
    <dbReference type="NCBI Taxonomy" id="2773426"/>
    <lineage>
        <taxon>Bacteria</taxon>
        <taxon>Bacillati</taxon>
        <taxon>Actinomycetota</taxon>
        <taxon>Actinomycetes</taxon>
        <taxon>Propionibacteriales</taxon>
        <taxon>Nocardioidaceae</taxon>
        <taxon>Nocardioides</taxon>
    </lineage>
</organism>
<dbReference type="Proteomes" id="UP000756387">
    <property type="component" value="Unassembled WGS sequence"/>
</dbReference>
<protein>
    <submittedName>
        <fullName evidence="2">Phage tail protein</fullName>
    </submittedName>
</protein>
<dbReference type="RefSeq" id="WP_193639141.1">
    <property type="nucleotide sequence ID" value="NZ_JADCSA010000016.1"/>
</dbReference>
<gene>
    <name evidence="2" type="ORF">IEQ44_14275</name>
</gene>
<reference evidence="2 3" key="1">
    <citation type="submission" date="2020-10" db="EMBL/GenBank/DDBJ databases">
        <title>Nocardioides sp. isolated from sludge.</title>
        <authorList>
            <person name="Zhang X."/>
        </authorList>
    </citation>
    <scope>NUCLEOTIDE SEQUENCE [LARGE SCALE GENOMIC DNA]</scope>
    <source>
        <strain evidence="2 3">Y6</strain>
    </source>
</reference>
<comment type="caution">
    <text evidence="2">The sequence shown here is derived from an EMBL/GenBank/DDBJ whole genome shotgun (WGS) entry which is preliminary data.</text>
</comment>
<name>A0ABR9RXE7_9ACTN</name>
<dbReference type="SUPFAM" id="SSF88874">
    <property type="entry name" value="Receptor-binding domain of short tail fibre protein gp12"/>
    <property type="match status" value="1"/>
</dbReference>
<dbReference type="EMBL" id="JADCSA010000016">
    <property type="protein sequence ID" value="MBE7325815.1"/>
    <property type="molecule type" value="Genomic_DNA"/>
</dbReference>
<evidence type="ECO:0000313" key="3">
    <source>
        <dbReference type="Proteomes" id="UP000756387"/>
    </source>
</evidence>
<accession>A0ABR9RXE7</accession>
<dbReference type="InterPro" id="IPR037053">
    <property type="entry name" value="Phage_tail_collar_dom_sf"/>
</dbReference>
<dbReference type="Gene3D" id="3.90.1340.10">
    <property type="entry name" value="Phage tail collar domain"/>
    <property type="match status" value="1"/>
</dbReference>
<evidence type="ECO:0000313" key="2">
    <source>
        <dbReference type="EMBL" id="MBE7325815.1"/>
    </source>
</evidence>
<evidence type="ECO:0000259" key="1">
    <source>
        <dbReference type="Pfam" id="PF07484"/>
    </source>
</evidence>
<sequence length="170" mass="17255">MSGLDPFVGEVALFGFDYAPQGWASCDGQLLPIRQNPALYSILGTNFGGDGRITFGLPNLNGRAALGAGSGPGLSSYQVGEFGGQDSVALTQSEMPVHTHATMASSGAATTGAPVNAVPAAGNVTLRTGGEATLTEVLEMAGGGQPHSNMQPSLVMRYCIALAGIYPPRS</sequence>